<evidence type="ECO:0000256" key="6">
    <source>
        <dbReference type="SAM" id="MobiDB-lite"/>
    </source>
</evidence>
<dbReference type="Proteomes" id="UP000623461">
    <property type="component" value="Unassembled WGS sequence"/>
</dbReference>
<name>A0ABQ2HTG6_9MICO</name>
<dbReference type="RefSeq" id="WP_043417160.1">
    <property type="nucleotide sequence ID" value="NZ_BMNZ01000002.1"/>
</dbReference>
<feature type="domain" description="Major facilitator superfamily (MFS) profile" evidence="8">
    <location>
        <begin position="4"/>
        <end position="393"/>
    </location>
</feature>
<dbReference type="InterPro" id="IPR011701">
    <property type="entry name" value="MFS"/>
</dbReference>
<dbReference type="PANTHER" id="PTHR43124">
    <property type="entry name" value="PURINE EFFLUX PUMP PBUE"/>
    <property type="match status" value="1"/>
</dbReference>
<organism evidence="9 10">
    <name type="scientific">Terrabacter tumescens</name>
    <dbReference type="NCBI Taxonomy" id="60443"/>
    <lineage>
        <taxon>Bacteria</taxon>
        <taxon>Bacillati</taxon>
        <taxon>Actinomycetota</taxon>
        <taxon>Actinomycetes</taxon>
        <taxon>Micrococcales</taxon>
        <taxon>Intrasporangiaceae</taxon>
        <taxon>Terrabacter</taxon>
    </lineage>
</organism>
<feature type="transmembrane region" description="Helical" evidence="7">
    <location>
        <begin position="156"/>
        <end position="178"/>
    </location>
</feature>
<dbReference type="Pfam" id="PF07690">
    <property type="entry name" value="MFS_1"/>
    <property type="match status" value="1"/>
</dbReference>
<feature type="transmembrane region" description="Helical" evidence="7">
    <location>
        <begin position="371"/>
        <end position="391"/>
    </location>
</feature>
<keyword evidence="5 7" id="KW-0472">Membrane</keyword>
<evidence type="ECO:0000256" key="4">
    <source>
        <dbReference type="ARBA" id="ARBA00022989"/>
    </source>
</evidence>
<feature type="transmembrane region" description="Helical" evidence="7">
    <location>
        <begin position="99"/>
        <end position="120"/>
    </location>
</feature>
<dbReference type="CDD" id="cd17324">
    <property type="entry name" value="MFS_NepI_like"/>
    <property type="match status" value="1"/>
</dbReference>
<feature type="transmembrane region" description="Helical" evidence="7">
    <location>
        <begin position="70"/>
        <end position="93"/>
    </location>
</feature>
<evidence type="ECO:0000313" key="10">
    <source>
        <dbReference type="Proteomes" id="UP000623461"/>
    </source>
</evidence>
<feature type="transmembrane region" description="Helical" evidence="7">
    <location>
        <begin position="39"/>
        <end position="58"/>
    </location>
</feature>
<evidence type="ECO:0000259" key="8">
    <source>
        <dbReference type="PROSITE" id="PS50850"/>
    </source>
</evidence>
<evidence type="ECO:0000256" key="1">
    <source>
        <dbReference type="ARBA" id="ARBA00004651"/>
    </source>
</evidence>
<dbReference type="InterPro" id="IPR036259">
    <property type="entry name" value="MFS_trans_sf"/>
</dbReference>
<dbReference type="Gene3D" id="1.20.1250.20">
    <property type="entry name" value="MFS general substrate transporter like domains"/>
    <property type="match status" value="1"/>
</dbReference>
<feature type="transmembrane region" description="Helical" evidence="7">
    <location>
        <begin position="127"/>
        <end position="150"/>
    </location>
</feature>
<comment type="caution">
    <text evidence="9">The sequence shown here is derived from an EMBL/GenBank/DDBJ whole genome shotgun (WGS) entry which is preliminary data.</text>
</comment>
<feature type="transmembrane region" description="Helical" evidence="7">
    <location>
        <begin position="344"/>
        <end position="365"/>
    </location>
</feature>
<dbReference type="SUPFAM" id="SSF103473">
    <property type="entry name" value="MFS general substrate transporter"/>
    <property type="match status" value="1"/>
</dbReference>
<keyword evidence="2" id="KW-1003">Cell membrane</keyword>
<dbReference type="InterPro" id="IPR020846">
    <property type="entry name" value="MFS_dom"/>
</dbReference>
<gene>
    <name evidence="9" type="primary">araJ</name>
    <name evidence="9" type="ORF">GCM10009721_13470</name>
</gene>
<evidence type="ECO:0000313" key="9">
    <source>
        <dbReference type="EMBL" id="GGM89514.1"/>
    </source>
</evidence>
<evidence type="ECO:0000256" key="3">
    <source>
        <dbReference type="ARBA" id="ARBA00022692"/>
    </source>
</evidence>
<protein>
    <submittedName>
        <fullName evidence="9">MFS transporter</fullName>
    </submittedName>
</protein>
<feature type="transmembrane region" description="Helical" evidence="7">
    <location>
        <begin position="276"/>
        <end position="297"/>
    </location>
</feature>
<dbReference type="EMBL" id="BMNZ01000002">
    <property type="protein sequence ID" value="GGM89514.1"/>
    <property type="molecule type" value="Genomic_DNA"/>
</dbReference>
<dbReference type="PANTHER" id="PTHR43124:SF3">
    <property type="entry name" value="CHLORAMPHENICOL EFFLUX PUMP RV0191"/>
    <property type="match status" value="1"/>
</dbReference>
<keyword evidence="10" id="KW-1185">Reference proteome</keyword>
<keyword evidence="3 7" id="KW-0812">Transmembrane</keyword>
<dbReference type="PROSITE" id="PS50850">
    <property type="entry name" value="MFS"/>
    <property type="match status" value="1"/>
</dbReference>
<evidence type="ECO:0000256" key="2">
    <source>
        <dbReference type="ARBA" id="ARBA00022475"/>
    </source>
</evidence>
<keyword evidence="4 7" id="KW-1133">Transmembrane helix</keyword>
<feature type="region of interest" description="Disordered" evidence="6">
    <location>
        <begin position="395"/>
        <end position="470"/>
    </location>
</feature>
<evidence type="ECO:0000256" key="7">
    <source>
        <dbReference type="SAM" id="Phobius"/>
    </source>
</evidence>
<reference evidence="10" key="1">
    <citation type="journal article" date="2019" name="Int. J. Syst. Evol. Microbiol.">
        <title>The Global Catalogue of Microorganisms (GCM) 10K type strain sequencing project: providing services to taxonomists for standard genome sequencing and annotation.</title>
        <authorList>
            <consortium name="The Broad Institute Genomics Platform"/>
            <consortium name="The Broad Institute Genome Sequencing Center for Infectious Disease"/>
            <person name="Wu L."/>
            <person name="Ma J."/>
        </authorList>
    </citation>
    <scope>NUCLEOTIDE SEQUENCE [LARGE SCALE GENOMIC DNA]</scope>
    <source>
        <strain evidence="10">JCM 1365</strain>
    </source>
</reference>
<dbReference type="InterPro" id="IPR050189">
    <property type="entry name" value="MFS_Efflux_Transporters"/>
</dbReference>
<sequence>MPLGLIALALGGFGIGLTEFVIAGLISTVATDMGVSIPVAGYLISGYALAVVVGALGLTPVLGAWRPKRALLALMVLFIVGNTLSAVATGYGMLLAGRVVAALAHGAFFGIGSVLAASLVPADRKAGAISIMFGGLTLANVLGVPLGTFVGQQWGWRATFAVIAVVGVVAAAGIAALVPDATAETQSGGSAQSPQSAGRAAGLRAELAAFRTGQVWFSLAMTVLVFGGMFGAFMYVEPLLTRVTGFDGSAVPWLLVLFGVGLFAGNLLGGRWADRALARTLVVLTLALAVSLVAFALLSGSQVGSAAMLLAMGFFGFAAVPGLQMRVLGHAAGAPTMASSANIAAFNVGNFLGVWISGLAISAGLGWTSPLWVGAGFASLGLVVLLAATAAERRTAPGPTEAAGAEHPEPLDAPAPSPDTGSRWFEVIPAGTRLPGSPRTEGDQRAAATERPAVRPLKRQPPRKVPSSEL</sequence>
<feature type="transmembrane region" description="Helical" evidence="7">
    <location>
        <begin position="215"/>
        <end position="235"/>
    </location>
</feature>
<feature type="transmembrane region" description="Helical" evidence="7">
    <location>
        <begin position="250"/>
        <end position="269"/>
    </location>
</feature>
<comment type="subcellular location">
    <subcellularLocation>
        <location evidence="1">Cell membrane</location>
        <topology evidence="1">Multi-pass membrane protein</topology>
    </subcellularLocation>
</comment>
<accession>A0ABQ2HTG6</accession>
<evidence type="ECO:0000256" key="5">
    <source>
        <dbReference type="ARBA" id="ARBA00023136"/>
    </source>
</evidence>
<feature type="transmembrane region" description="Helical" evidence="7">
    <location>
        <begin position="303"/>
        <end position="323"/>
    </location>
</feature>
<proteinExistence type="predicted"/>